<proteinExistence type="predicted"/>
<reference evidence="1 2" key="1">
    <citation type="submission" date="2013-01" db="EMBL/GenBank/DDBJ databases">
        <title>The Genome Sequence of Clostridium clostridioforme 90A8.</title>
        <authorList>
            <consortium name="The Broad Institute Genome Sequencing Platform"/>
            <person name="Earl A."/>
            <person name="Ward D."/>
            <person name="Feldgarden M."/>
            <person name="Gevers D."/>
            <person name="Courvalin P."/>
            <person name="Lambert T."/>
            <person name="Walker B."/>
            <person name="Young S.K."/>
            <person name="Zeng Q."/>
            <person name="Gargeya S."/>
            <person name="Fitzgerald M."/>
            <person name="Haas B."/>
            <person name="Abouelleil A."/>
            <person name="Alvarado L."/>
            <person name="Arachchi H.M."/>
            <person name="Berlin A.M."/>
            <person name="Chapman S.B."/>
            <person name="Dewar J."/>
            <person name="Goldberg J."/>
            <person name="Griggs A."/>
            <person name="Gujja S."/>
            <person name="Hansen M."/>
            <person name="Howarth C."/>
            <person name="Imamovic A."/>
            <person name="Larimer J."/>
            <person name="McCowan C."/>
            <person name="Murphy C."/>
            <person name="Neiman D."/>
            <person name="Pearson M."/>
            <person name="Priest M."/>
            <person name="Roberts A."/>
            <person name="Saif S."/>
            <person name="Shea T."/>
            <person name="Sisk P."/>
            <person name="Sykes S."/>
            <person name="Wortman J."/>
            <person name="Nusbaum C."/>
            <person name="Birren B."/>
        </authorList>
    </citation>
    <scope>NUCLEOTIDE SEQUENCE [LARGE SCALE GENOMIC DNA]</scope>
    <source>
        <strain evidence="1 2">90A8</strain>
    </source>
</reference>
<name>A0A0E2H658_9FIRM</name>
<dbReference type="EMBL" id="AGYR01000048">
    <property type="protein sequence ID" value="ENZ10202.1"/>
    <property type="molecule type" value="Genomic_DNA"/>
</dbReference>
<comment type="caution">
    <text evidence="1">The sequence shown here is derived from an EMBL/GenBank/DDBJ whole genome shotgun (WGS) entry which is preliminary data.</text>
</comment>
<dbReference type="PATRIC" id="fig|999408.3.peg.4647"/>
<organism evidence="1 2">
    <name type="scientific">[Clostridium] clostridioforme 90A8</name>
    <dbReference type="NCBI Taxonomy" id="999408"/>
    <lineage>
        <taxon>Bacteria</taxon>
        <taxon>Bacillati</taxon>
        <taxon>Bacillota</taxon>
        <taxon>Clostridia</taxon>
        <taxon>Lachnospirales</taxon>
        <taxon>Lachnospiraceae</taxon>
        <taxon>Enterocloster</taxon>
    </lineage>
</organism>
<dbReference type="AlphaFoldDB" id="A0A0E2H658"/>
<dbReference type="HOGENOM" id="CLU_122298_0_1_9"/>
<gene>
    <name evidence="1" type="ORF">HMPREF1090_04331</name>
</gene>
<evidence type="ECO:0000313" key="1">
    <source>
        <dbReference type="EMBL" id="ENZ10202.1"/>
    </source>
</evidence>
<evidence type="ECO:0008006" key="3">
    <source>
        <dbReference type="Google" id="ProtNLM"/>
    </source>
</evidence>
<sequence>MKVEFNISTAETIKRNHGLQPEGPVQKLVDSEAMRYMSDYMPRRQAGELEHMMVMATVIGSGQIDIPGPYAHYLHEGILYVSPTTGSAWAKENEIKVPTDRELTYAGAPMRGKKWFDRMKADHKDDILQAAQALVNRGGKV</sequence>
<accession>A0A0E2H658</accession>
<dbReference type="RefSeq" id="WP_002594104.1">
    <property type="nucleotide sequence ID" value="NZ_KB850984.1"/>
</dbReference>
<evidence type="ECO:0000313" key="2">
    <source>
        <dbReference type="Proteomes" id="UP000013085"/>
    </source>
</evidence>
<protein>
    <recommendedName>
        <fullName evidence="3">Minor capsid protein</fullName>
    </recommendedName>
</protein>
<dbReference type="Proteomes" id="UP000013085">
    <property type="component" value="Unassembled WGS sequence"/>
</dbReference>